<evidence type="ECO:0000256" key="1">
    <source>
        <dbReference type="SAM" id="MobiDB-lite"/>
    </source>
</evidence>
<protein>
    <submittedName>
        <fullName evidence="2">Aspartate-semialdehyde dehydrogenase</fullName>
    </submittedName>
</protein>
<dbReference type="Pfam" id="PF06233">
    <property type="entry name" value="Usg"/>
    <property type="match status" value="1"/>
</dbReference>
<dbReference type="Proteomes" id="UP000477083">
    <property type="component" value="Unassembled WGS sequence"/>
</dbReference>
<proteinExistence type="predicted"/>
<accession>A0A6L8VFS8</accession>
<dbReference type="OrthoDB" id="9811054at2"/>
<feature type="region of interest" description="Disordered" evidence="1">
    <location>
        <begin position="1"/>
        <end position="24"/>
    </location>
</feature>
<evidence type="ECO:0000313" key="2">
    <source>
        <dbReference type="EMBL" id="MZQ88090.1"/>
    </source>
</evidence>
<organism evidence="2 3">
    <name type="scientific">Frigidibacter albus</name>
    <dbReference type="NCBI Taxonomy" id="1465486"/>
    <lineage>
        <taxon>Bacteria</taxon>
        <taxon>Pseudomonadati</taxon>
        <taxon>Pseudomonadota</taxon>
        <taxon>Alphaproteobacteria</taxon>
        <taxon>Rhodobacterales</taxon>
        <taxon>Paracoccaceae</taxon>
        <taxon>Frigidibacter</taxon>
    </lineage>
</organism>
<keyword evidence="3" id="KW-1185">Reference proteome</keyword>
<reference evidence="2 3" key="1">
    <citation type="submission" date="2020-01" db="EMBL/GenBank/DDBJ databases">
        <title>Frigidibacter albus SP32T (=CGMCC 1.13995T).</title>
        <authorList>
            <person name="Liao X."/>
        </authorList>
    </citation>
    <scope>NUCLEOTIDE SEQUENCE [LARGE SCALE GENOMIC DNA]</scope>
    <source>
        <strain evidence="2 3">SP32</strain>
    </source>
</reference>
<evidence type="ECO:0000313" key="3">
    <source>
        <dbReference type="Proteomes" id="UP000477083"/>
    </source>
</evidence>
<gene>
    <name evidence="2" type="ORF">GS660_03135</name>
</gene>
<name>A0A6L8VFS8_9RHOB</name>
<dbReference type="InterPro" id="IPR009354">
    <property type="entry name" value="Usg"/>
</dbReference>
<comment type="caution">
    <text evidence="2">The sequence shown here is derived from an EMBL/GenBank/DDBJ whole genome shotgun (WGS) entry which is preliminary data.</text>
</comment>
<sequence>MHRQSPSKPGLASPKSGSGPAPETELMLRGYGLTTAELYYRMPDYRHVLNSYIWQDYDLAPDYPQLFRFIEFWQDKIEGPLHSVRFTHRKLIAPGSWRNVVGEFTIH</sequence>
<dbReference type="AlphaFoldDB" id="A0A6L8VFS8"/>
<dbReference type="EMBL" id="WWNR01000002">
    <property type="protein sequence ID" value="MZQ88090.1"/>
    <property type="molecule type" value="Genomic_DNA"/>
</dbReference>